<dbReference type="AlphaFoldDB" id="A0A371C232"/>
<evidence type="ECO:0000313" key="1">
    <source>
        <dbReference type="EMBL" id="RDW24371.1"/>
    </source>
</evidence>
<dbReference type="Proteomes" id="UP000256601">
    <property type="component" value="Unassembled WGS sequence"/>
</dbReference>
<reference evidence="1 2" key="1">
    <citation type="submission" date="2018-07" db="EMBL/GenBank/DDBJ databases">
        <title>Draft Genome Assemblies for Five Robust Yarrowia lipolytica Strains Exhibiting High Lipid Production and Pentose Sugar Utilization and Sugar Alcohol Secretion from Undetoxified Lignocellulosic Biomass Hydrolysates.</title>
        <authorList>
            <consortium name="DOE Joint Genome Institute"/>
            <person name="Walker C."/>
            <person name="Ryu S."/>
            <person name="Na H."/>
            <person name="Zane M."/>
            <person name="LaButti K."/>
            <person name="Lipzen A."/>
            <person name="Haridas S."/>
            <person name="Barry K."/>
            <person name="Grigoriev I.V."/>
            <person name="Quarterman J."/>
            <person name="Slininger P."/>
            <person name="Dien B."/>
            <person name="Trinh C.T."/>
        </authorList>
    </citation>
    <scope>NUCLEOTIDE SEQUENCE [LARGE SCALE GENOMIC DNA]</scope>
    <source>
        <strain evidence="1 2">YB392</strain>
    </source>
</reference>
<dbReference type="SUPFAM" id="SSF81383">
    <property type="entry name" value="F-box domain"/>
    <property type="match status" value="1"/>
</dbReference>
<proteinExistence type="predicted"/>
<organism evidence="1 2">
    <name type="scientific">Yarrowia lipolytica</name>
    <name type="common">Candida lipolytica</name>
    <dbReference type="NCBI Taxonomy" id="4952"/>
    <lineage>
        <taxon>Eukaryota</taxon>
        <taxon>Fungi</taxon>
        <taxon>Dikarya</taxon>
        <taxon>Ascomycota</taxon>
        <taxon>Saccharomycotina</taxon>
        <taxon>Dipodascomycetes</taxon>
        <taxon>Dipodascales</taxon>
        <taxon>Dipodascales incertae sedis</taxon>
        <taxon>Yarrowia</taxon>
    </lineage>
</organism>
<accession>A0A371C232</accession>
<gene>
    <name evidence="1" type="ORF">B0I71DRAFT_134408</name>
</gene>
<dbReference type="VEuPathDB" id="FungiDB:YALI0_B17908g"/>
<dbReference type="OrthoDB" id="10322912at2759"/>
<evidence type="ECO:0000313" key="2">
    <source>
        <dbReference type="Proteomes" id="UP000256601"/>
    </source>
</evidence>
<dbReference type="InterPro" id="IPR036047">
    <property type="entry name" value="F-box-like_dom_sf"/>
</dbReference>
<name>A0A371C232_YARLL</name>
<dbReference type="PROSITE" id="PS50181">
    <property type="entry name" value="FBOX"/>
    <property type="match status" value="1"/>
</dbReference>
<sequence>MLPPELVNILLEHLDLYSLVSLAQTCQSWNSAITEAEYRYMLLKSCPFYQLDNSNRLSWRDCATEYLRRNRLNSPKVDSSIIQQLCPNTTIAVRQDELLPPHYYSLCKMQAATRDGWHDDVALRHTDSGFSFQGAFVSLKGSEGVTNEDYHYDNGSISSRFGIKMGFQRGQRQHAILAIKTNTKCIAAIVCYEPSEYRILVKYIDSHGIAPNIDFGENTDDWLYSVGFCPSTLTSFDLFLVESCIFVYVQQQGHTGALLALNNGVMERVLFNDKYMLTSTPEMLCVFDGKIAMAGKHVMPEFMRYLFNRTPVHATNISQDPVYSNYVGLYNAAGSMTHLIDFATQSIVDITAFYYTSLQAGFLALPGLVDGQLVVYRYSQQFLLTHFGEQVDVQVMMTKINCLVDAPESMLLPHVPQTRVPARSRAVNRHKTRRRVVV</sequence>
<dbReference type="Pfam" id="PF00646">
    <property type="entry name" value="F-box"/>
    <property type="match status" value="1"/>
</dbReference>
<dbReference type="EMBL" id="KZ859037">
    <property type="protein sequence ID" value="RDW24371.1"/>
    <property type="molecule type" value="Genomic_DNA"/>
</dbReference>
<dbReference type="Gene3D" id="1.20.1280.50">
    <property type="match status" value="1"/>
</dbReference>
<protein>
    <submittedName>
        <fullName evidence="1">Uncharacterized protein</fullName>
    </submittedName>
</protein>
<dbReference type="InterPro" id="IPR001810">
    <property type="entry name" value="F-box_dom"/>
</dbReference>
<dbReference type="SMART" id="SM00256">
    <property type="entry name" value="FBOX"/>
    <property type="match status" value="1"/>
</dbReference>
<dbReference type="VEuPathDB" id="FungiDB:YALI1_B23201g"/>